<feature type="domain" description="ABC transmembrane type-2" evidence="7">
    <location>
        <begin position="42"/>
        <end position="271"/>
    </location>
</feature>
<evidence type="ECO:0000256" key="5">
    <source>
        <dbReference type="ARBA" id="ARBA00023251"/>
    </source>
</evidence>
<keyword evidence="4 6" id="KW-0472">Membrane</keyword>
<feature type="transmembrane region" description="Helical" evidence="6">
    <location>
        <begin position="123"/>
        <end position="150"/>
    </location>
</feature>
<dbReference type="GO" id="GO:0140359">
    <property type="term" value="F:ABC-type transporter activity"/>
    <property type="evidence" value="ECO:0007669"/>
    <property type="project" value="InterPro"/>
</dbReference>
<dbReference type="AlphaFoldDB" id="A0A917X215"/>
<reference evidence="8" key="1">
    <citation type="journal article" date="2014" name="Int. J. Syst. Evol. Microbiol.">
        <title>Complete genome sequence of Corynebacterium casei LMG S-19264T (=DSM 44701T), isolated from a smear-ripened cheese.</title>
        <authorList>
            <consortium name="US DOE Joint Genome Institute (JGI-PGF)"/>
            <person name="Walter F."/>
            <person name="Albersmeier A."/>
            <person name="Kalinowski J."/>
            <person name="Ruckert C."/>
        </authorList>
    </citation>
    <scope>NUCLEOTIDE SEQUENCE</scope>
    <source>
        <strain evidence="8">CGMCC 4.7312</strain>
    </source>
</reference>
<evidence type="ECO:0000313" key="8">
    <source>
        <dbReference type="EMBL" id="GGM60481.1"/>
    </source>
</evidence>
<keyword evidence="6" id="KW-1003">Cell membrane</keyword>
<keyword evidence="2 6" id="KW-0812">Transmembrane</keyword>
<feature type="transmembrane region" description="Helical" evidence="6">
    <location>
        <begin position="195"/>
        <end position="214"/>
    </location>
</feature>
<protein>
    <recommendedName>
        <fullName evidence="6">Transport permease protein</fullName>
    </recommendedName>
</protein>
<dbReference type="Pfam" id="PF01061">
    <property type="entry name" value="ABC2_membrane"/>
    <property type="match status" value="1"/>
</dbReference>
<evidence type="ECO:0000313" key="9">
    <source>
        <dbReference type="Proteomes" id="UP000608890"/>
    </source>
</evidence>
<evidence type="ECO:0000256" key="3">
    <source>
        <dbReference type="ARBA" id="ARBA00022989"/>
    </source>
</evidence>
<dbReference type="PANTHER" id="PTHR43229">
    <property type="entry name" value="NODULATION PROTEIN J"/>
    <property type="match status" value="1"/>
</dbReference>
<feature type="transmembrane region" description="Helical" evidence="6">
    <location>
        <begin position="250"/>
        <end position="275"/>
    </location>
</feature>
<evidence type="ECO:0000259" key="7">
    <source>
        <dbReference type="PROSITE" id="PS51012"/>
    </source>
</evidence>
<dbReference type="Proteomes" id="UP000608890">
    <property type="component" value="Unassembled WGS sequence"/>
</dbReference>
<dbReference type="InterPro" id="IPR013525">
    <property type="entry name" value="ABC2_TM"/>
</dbReference>
<dbReference type="InterPro" id="IPR000412">
    <property type="entry name" value="ABC_2_transport"/>
</dbReference>
<evidence type="ECO:0000256" key="1">
    <source>
        <dbReference type="ARBA" id="ARBA00004141"/>
    </source>
</evidence>
<feature type="transmembrane region" description="Helical" evidence="6">
    <location>
        <begin position="82"/>
        <end position="102"/>
    </location>
</feature>
<dbReference type="PRINTS" id="PR00164">
    <property type="entry name" value="ABC2TRNSPORT"/>
</dbReference>
<keyword evidence="3 6" id="KW-1133">Transmembrane helix</keyword>
<comment type="subcellular location">
    <subcellularLocation>
        <location evidence="6">Cell membrane</location>
        <topology evidence="6">Multi-pass membrane protein</topology>
    </subcellularLocation>
    <subcellularLocation>
        <location evidence="1">Membrane</location>
        <topology evidence="1">Multi-pass membrane protein</topology>
    </subcellularLocation>
</comment>
<keyword evidence="5" id="KW-0046">Antibiotic resistance</keyword>
<organism evidence="8 9">
    <name type="scientific">Micromonospora sonchi</name>
    <dbReference type="NCBI Taxonomy" id="1763543"/>
    <lineage>
        <taxon>Bacteria</taxon>
        <taxon>Bacillati</taxon>
        <taxon>Actinomycetota</taxon>
        <taxon>Actinomycetes</taxon>
        <taxon>Micromonosporales</taxon>
        <taxon>Micromonosporaceae</taxon>
        <taxon>Micromonospora</taxon>
    </lineage>
</organism>
<feature type="transmembrane region" description="Helical" evidence="6">
    <location>
        <begin position="162"/>
        <end position="183"/>
    </location>
</feature>
<dbReference type="GO" id="GO:0043190">
    <property type="term" value="C:ATP-binding cassette (ABC) transporter complex"/>
    <property type="evidence" value="ECO:0007669"/>
    <property type="project" value="InterPro"/>
</dbReference>
<dbReference type="GO" id="GO:0046677">
    <property type="term" value="P:response to antibiotic"/>
    <property type="evidence" value="ECO:0007669"/>
    <property type="project" value="UniProtKB-KW"/>
</dbReference>
<keyword evidence="6" id="KW-0813">Transport</keyword>
<proteinExistence type="inferred from homology"/>
<evidence type="ECO:0000256" key="4">
    <source>
        <dbReference type="ARBA" id="ARBA00023136"/>
    </source>
</evidence>
<name>A0A917X215_9ACTN</name>
<comment type="caution">
    <text evidence="8">The sequence shown here is derived from an EMBL/GenBank/DDBJ whole genome shotgun (WGS) entry which is preliminary data.</text>
</comment>
<dbReference type="PANTHER" id="PTHR43229:SF2">
    <property type="entry name" value="NODULATION PROTEIN J"/>
    <property type="match status" value="1"/>
</dbReference>
<comment type="similarity">
    <text evidence="6">Belongs to the ABC-2 integral membrane protein family.</text>
</comment>
<dbReference type="PROSITE" id="PS51012">
    <property type="entry name" value="ABC_TM2"/>
    <property type="match status" value="1"/>
</dbReference>
<accession>A0A917X215</accession>
<dbReference type="InterPro" id="IPR047817">
    <property type="entry name" value="ABC2_TM_bact-type"/>
</dbReference>
<sequence>MTTVEDRIRRVAAVAGRSSTGTLAALTALIRRDLRTEPLVRLPILLDLAFATVNLAIFLFISRFLAAPGRGSVEPSHSYFDYVAVGIAYMLVVQAATTQLTMRITAEQRAGTLEMLAAQPMSPAALAVGTCGYPFLFAAIRASIYLAVLGPLLGLRVGHADWLGMVVLLIAGCAAMAGIGILLMAITIVIGHGDAAARVIVVALTFLSGTYFPVDALGPVLHPLSAVLPSRFALDGLRAALAGAAWTGPALALLGIAVVLLPLSIWIFGGALRLATKRGVLTRE</sequence>
<gene>
    <name evidence="8" type="ORF">GCM10011608_51910</name>
</gene>
<evidence type="ECO:0000256" key="6">
    <source>
        <dbReference type="RuleBase" id="RU361157"/>
    </source>
</evidence>
<evidence type="ECO:0000256" key="2">
    <source>
        <dbReference type="ARBA" id="ARBA00022692"/>
    </source>
</evidence>
<dbReference type="EMBL" id="BMNB01000033">
    <property type="protein sequence ID" value="GGM60481.1"/>
    <property type="molecule type" value="Genomic_DNA"/>
</dbReference>
<reference evidence="8" key="2">
    <citation type="submission" date="2020-09" db="EMBL/GenBank/DDBJ databases">
        <authorList>
            <person name="Sun Q."/>
            <person name="Zhou Y."/>
        </authorList>
    </citation>
    <scope>NUCLEOTIDE SEQUENCE</scope>
    <source>
        <strain evidence="8">CGMCC 4.7312</strain>
    </source>
</reference>
<dbReference type="InterPro" id="IPR051784">
    <property type="entry name" value="Nod_factor_ABC_transporter"/>
</dbReference>
<keyword evidence="9" id="KW-1185">Reference proteome</keyword>
<feature type="transmembrane region" description="Helical" evidence="6">
    <location>
        <begin position="39"/>
        <end position="62"/>
    </location>
</feature>